<organism evidence="6">
    <name type="scientific">Attheya septentrionalis</name>
    <dbReference type="NCBI Taxonomy" id="420275"/>
    <lineage>
        <taxon>Eukaryota</taxon>
        <taxon>Sar</taxon>
        <taxon>Stramenopiles</taxon>
        <taxon>Ochrophyta</taxon>
        <taxon>Bacillariophyta</taxon>
        <taxon>Coscinodiscophyceae</taxon>
        <taxon>Chaetocerotophycidae</taxon>
        <taxon>Chaetocerotales</taxon>
        <taxon>Attheyaceae</taxon>
        <taxon>Attheya</taxon>
    </lineage>
</organism>
<dbReference type="GO" id="GO:1990904">
    <property type="term" value="C:ribonucleoprotein complex"/>
    <property type="evidence" value="ECO:0007669"/>
    <property type="project" value="UniProtKB-KW"/>
</dbReference>
<evidence type="ECO:0000256" key="2">
    <source>
        <dbReference type="ARBA" id="ARBA00022980"/>
    </source>
</evidence>
<comment type="function">
    <text evidence="5">Binds directly to 23S ribosomal RNA and is necessary for the in vitro assembly process of the 50S ribosomal subunit. It is not involved in the protein synthesizing functions of that subunit.</text>
</comment>
<protein>
    <recommendedName>
        <fullName evidence="5">50S ribosomal protein L20</fullName>
    </recommendedName>
</protein>
<evidence type="ECO:0000256" key="4">
    <source>
        <dbReference type="RuleBase" id="RU000561"/>
    </source>
</evidence>
<dbReference type="SUPFAM" id="SSF74731">
    <property type="entry name" value="Ribosomal protein L20"/>
    <property type="match status" value="1"/>
</dbReference>
<comment type="similarity">
    <text evidence="1 4">Belongs to the bacterial ribosomal protein bL20 family.</text>
</comment>
<reference evidence="6" key="1">
    <citation type="submission" date="2021-01" db="EMBL/GenBank/DDBJ databases">
        <authorList>
            <person name="Corre E."/>
            <person name="Pelletier E."/>
            <person name="Niang G."/>
            <person name="Scheremetjew M."/>
            <person name="Finn R."/>
            <person name="Kale V."/>
            <person name="Holt S."/>
            <person name="Cochrane G."/>
            <person name="Meng A."/>
            <person name="Brown T."/>
            <person name="Cohen L."/>
        </authorList>
    </citation>
    <scope>NUCLEOTIDE SEQUENCE</scope>
    <source>
        <strain evidence="6">CCMP2084</strain>
    </source>
</reference>
<dbReference type="GO" id="GO:0005840">
    <property type="term" value="C:ribosome"/>
    <property type="evidence" value="ECO:0007669"/>
    <property type="project" value="UniProtKB-KW"/>
</dbReference>
<dbReference type="InterPro" id="IPR005813">
    <property type="entry name" value="Ribosomal_bL20"/>
</dbReference>
<dbReference type="HAMAP" id="MF_00382">
    <property type="entry name" value="Ribosomal_bL20"/>
    <property type="match status" value="1"/>
</dbReference>
<keyword evidence="2 4" id="KW-0689">Ribosomal protein</keyword>
<dbReference type="PRINTS" id="PR00062">
    <property type="entry name" value="RIBOSOMALL20"/>
</dbReference>
<keyword evidence="5" id="KW-0699">rRNA-binding</keyword>
<dbReference type="CDD" id="cd07026">
    <property type="entry name" value="Ribosomal_L20"/>
    <property type="match status" value="1"/>
</dbReference>
<name>A0A7S2UA98_9STRA</name>
<dbReference type="GO" id="GO:0006412">
    <property type="term" value="P:translation"/>
    <property type="evidence" value="ECO:0007669"/>
    <property type="project" value="InterPro"/>
</dbReference>
<dbReference type="EMBL" id="HBHQ01005515">
    <property type="protein sequence ID" value="CAD9811866.1"/>
    <property type="molecule type" value="Transcribed_RNA"/>
</dbReference>
<dbReference type="GO" id="GO:0003735">
    <property type="term" value="F:structural constituent of ribosome"/>
    <property type="evidence" value="ECO:0007669"/>
    <property type="project" value="InterPro"/>
</dbReference>
<dbReference type="FunFam" id="1.10.1900.20:FF:000001">
    <property type="entry name" value="50S ribosomal protein L20"/>
    <property type="match status" value="1"/>
</dbReference>
<dbReference type="GO" id="GO:0019843">
    <property type="term" value="F:rRNA binding"/>
    <property type="evidence" value="ECO:0007669"/>
    <property type="project" value="UniProtKB-KW"/>
</dbReference>
<dbReference type="AlphaFoldDB" id="A0A7S2UA98"/>
<evidence type="ECO:0000256" key="5">
    <source>
        <dbReference type="RuleBase" id="RU004311"/>
    </source>
</evidence>
<dbReference type="Gene3D" id="6.10.160.10">
    <property type="match status" value="1"/>
</dbReference>
<evidence type="ECO:0000313" key="6">
    <source>
        <dbReference type="EMBL" id="CAD9811866.1"/>
    </source>
</evidence>
<evidence type="ECO:0000256" key="1">
    <source>
        <dbReference type="ARBA" id="ARBA00007698"/>
    </source>
</evidence>
<dbReference type="NCBIfam" id="TIGR01032">
    <property type="entry name" value="rplT_bact"/>
    <property type="match status" value="1"/>
</dbReference>
<gene>
    <name evidence="6" type="ORF">ASEP1449_LOCUS3691</name>
</gene>
<sequence length="131" mass="15098">MALPTVQMRGMASKKHKKVLKMAKGYRGAAHKTYSMAMNRVEKALQYAYRDRKVRRRDFRVEWIQSINAATRQYSWSYSKFIPALHSSGSLLNRKALAVLASHEPFSFKALIDVLELQKQQKNMDSTTQSS</sequence>
<proteinExistence type="inferred from homology"/>
<evidence type="ECO:0000256" key="3">
    <source>
        <dbReference type="ARBA" id="ARBA00023274"/>
    </source>
</evidence>
<dbReference type="PANTHER" id="PTHR10986">
    <property type="entry name" value="39S RIBOSOMAL PROTEIN L20"/>
    <property type="match status" value="1"/>
</dbReference>
<keyword evidence="5" id="KW-0694">RNA-binding</keyword>
<dbReference type="InterPro" id="IPR035566">
    <property type="entry name" value="Ribosomal_protein_bL20_C"/>
</dbReference>
<dbReference type="Pfam" id="PF00453">
    <property type="entry name" value="Ribosomal_L20"/>
    <property type="match status" value="1"/>
</dbReference>
<keyword evidence="3 4" id="KW-0687">Ribonucleoprotein</keyword>
<dbReference type="Gene3D" id="1.10.1900.20">
    <property type="entry name" value="Ribosomal protein L20"/>
    <property type="match status" value="1"/>
</dbReference>
<accession>A0A7S2UA98</accession>